<name>A0ABU6VWH8_9FABA</name>
<sequence length="129" mass="15148">MHDQFREKGKEVITSDVGGQRHMKKYRAKPGNMYIVEMPKDSEEGEEEVPNQMQLEMMAQQGMELAIYMESALNLKRKWKEEMSEQMEKDNKTNNIGEQAIEKKNKKRKEEAKYTKAEEADLTMPHPKP</sequence>
<accession>A0ABU6VWH8</accession>
<proteinExistence type="predicted"/>
<comment type="caution">
    <text evidence="2">The sequence shown here is derived from an EMBL/GenBank/DDBJ whole genome shotgun (WGS) entry which is preliminary data.</text>
</comment>
<reference evidence="2 3" key="1">
    <citation type="journal article" date="2023" name="Plants (Basel)">
        <title>Bridging the Gap: Combining Genomics and Transcriptomics Approaches to Understand Stylosanthes scabra, an Orphan Legume from the Brazilian Caatinga.</title>
        <authorList>
            <person name="Ferreira-Neto J.R.C."/>
            <person name="da Silva M.D."/>
            <person name="Binneck E."/>
            <person name="de Melo N.F."/>
            <person name="da Silva R.H."/>
            <person name="de Melo A.L.T.M."/>
            <person name="Pandolfi V."/>
            <person name="Bustamante F.O."/>
            <person name="Brasileiro-Vidal A.C."/>
            <person name="Benko-Iseppon A.M."/>
        </authorList>
    </citation>
    <scope>NUCLEOTIDE SEQUENCE [LARGE SCALE GENOMIC DNA]</scope>
    <source>
        <tissue evidence="2">Leaves</tissue>
    </source>
</reference>
<keyword evidence="3" id="KW-1185">Reference proteome</keyword>
<organism evidence="2 3">
    <name type="scientific">Stylosanthes scabra</name>
    <dbReference type="NCBI Taxonomy" id="79078"/>
    <lineage>
        <taxon>Eukaryota</taxon>
        <taxon>Viridiplantae</taxon>
        <taxon>Streptophyta</taxon>
        <taxon>Embryophyta</taxon>
        <taxon>Tracheophyta</taxon>
        <taxon>Spermatophyta</taxon>
        <taxon>Magnoliopsida</taxon>
        <taxon>eudicotyledons</taxon>
        <taxon>Gunneridae</taxon>
        <taxon>Pentapetalae</taxon>
        <taxon>rosids</taxon>
        <taxon>fabids</taxon>
        <taxon>Fabales</taxon>
        <taxon>Fabaceae</taxon>
        <taxon>Papilionoideae</taxon>
        <taxon>50 kb inversion clade</taxon>
        <taxon>dalbergioids sensu lato</taxon>
        <taxon>Dalbergieae</taxon>
        <taxon>Pterocarpus clade</taxon>
        <taxon>Stylosanthes</taxon>
    </lineage>
</organism>
<feature type="region of interest" description="Disordered" evidence="1">
    <location>
        <begin position="1"/>
        <end position="25"/>
    </location>
</feature>
<dbReference type="EMBL" id="JASCZI010153568">
    <property type="protein sequence ID" value="MED6177486.1"/>
    <property type="molecule type" value="Genomic_DNA"/>
</dbReference>
<evidence type="ECO:0000313" key="3">
    <source>
        <dbReference type="Proteomes" id="UP001341840"/>
    </source>
</evidence>
<feature type="compositionally biased region" description="Basic and acidic residues" evidence="1">
    <location>
        <begin position="1"/>
        <end position="13"/>
    </location>
</feature>
<dbReference type="Proteomes" id="UP001341840">
    <property type="component" value="Unassembled WGS sequence"/>
</dbReference>
<evidence type="ECO:0000313" key="2">
    <source>
        <dbReference type="EMBL" id="MED6177486.1"/>
    </source>
</evidence>
<feature type="region of interest" description="Disordered" evidence="1">
    <location>
        <begin position="84"/>
        <end position="129"/>
    </location>
</feature>
<protein>
    <submittedName>
        <fullName evidence="2">Uncharacterized protein</fullName>
    </submittedName>
</protein>
<evidence type="ECO:0000256" key="1">
    <source>
        <dbReference type="SAM" id="MobiDB-lite"/>
    </source>
</evidence>
<gene>
    <name evidence="2" type="ORF">PIB30_098543</name>
</gene>
<feature type="compositionally biased region" description="Basic and acidic residues" evidence="1">
    <location>
        <begin position="100"/>
        <end position="119"/>
    </location>
</feature>